<dbReference type="EMBL" id="BKAG01000018">
    <property type="protein sequence ID" value="GEP43525.1"/>
    <property type="molecule type" value="Genomic_DNA"/>
</dbReference>
<protein>
    <recommendedName>
        <fullName evidence="1">Spore protein YkvP/CgeB glycosyl transferase-like domain-containing protein</fullName>
    </recommendedName>
</protein>
<dbReference type="Pfam" id="PF13524">
    <property type="entry name" value="Glyco_trans_1_2"/>
    <property type="match status" value="1"/>
</dbReference>
<proteinExistence type="predicted"/>
<dbReference type="InterPro" id="IPR055259">
    <property type="entry name" value="YkvP/CgeB_Glyco_trans-like"/>
</dbReference>
<accession>A0A512M9W8</accession>
<name>A0A512M9W8_9BACT</name>
<evidence type="ECO:0000259" key="1">
    <source>
        <dbReference type="Pfam" id="PF13524"/>
    </source>
</evidence>
<dbReference type="Proteomes" id="UP000321577">
    <property type="component" value="Unassembled WGS sequence"/>
</dbReference>
<comment type="caution">
    <text evidence="2">The sequence shown here is derived from an EMBL/GenBank/DDBJ whole genome shotgun (WGS) entry which is preliminary data.</text>
</comment>
<sequence length="290" mass="32064">MGQFSQAVWARCQSVKPDWVLVTGLAPLNEVTLQRMDGAGIPVVNFLTDDPWNRQHRAPWFMRALPHYRHVFTPRHANEDDLRAHGVRGVFYLPFAYAPEDHFPPDDVTEVDRQRWGGLVAFIGGADADRVACARALNDAGVPLGLWGGYWQNYPDLAAHAHGHADAATCRKIVAAAGANLCLVRRANRDGHSMRSYELPAIGGCLLVEDTEDHRRLFGEEGEAVSYFTDTASMTSQARRLLALPASERSHMAAAARDRVISSGATYACRLETMEQTLFGHEQGRFIPSA</sequence>
<evidence type="ECO:0000313" key="3">
    <source>
        <dbReference type="Proteomes" id="UP000321577"/>
    </source>
</evidence>
<organism evidence="2 3">
    <name type="scientific">Brevifollis gellanilyticus</name>
    <dbReference type="NCBI Taxonomy" id="748831"/>
    <lineage>
        <taxon>Bacteria</taxon>
        <taxon>Pseudomonadati</taxon>
        <taxon>Verrucomicrobiota</taxon>
        <taxon>Verrucomicrobiia</taxon>
        <taxon>Verrucomicrobiales</taxon>
        <taxon>Verrucomicrobiaceae</taxon>
    </lineage>
</organism>
<dbReference type="RefSeq" id="WP_218032985.1">
    <property type="nucleotide sequence ID" value="NZ_BKAG01000018.1"/>
</dbReference>
<feature type="domain" description="Spore protein YkvP/CgeB glycosyl transferase-like" evidence="1">
    <location>
        <begin position="135"/>
        <end position="275"/>
    </location>
</feature>
<dbReference type="AlphaFoldDB" id="A0A512M9W8"/>
<reference evidence="2 3" key="1">
    <citation type="submission" date="2019-07" db="EMBL/GenBank/DDBJ databases">
        <title>Whole genome shotgun sequence of Brevifollis gellanilyticus NBRC 108608.</title>
        <authorList>
            <person name="Hosoyama A."/>
            <person name="Uohara A."/>
            <person name="Ohji S."/>
            <person name="Ichikawa N."/>
        </authorList>
    </citation>
    <scope>NUCLEOTIDE SEQUENCE [LARGE SCALE GENOMIC DNA]</scope>
    <source>
        <strain evidence="2 3">NBRC 108608</strain>
    </source>
</reference>
<gene>
    <name evidence="2" type="ORF">BGE01nite_28160</name>
</gene>
<keyword evidence="3" id="KW-1185">Reference proteome</keyword>
<evidence type="ECO:0000313" key="2">
    <source>
        <dbReference type="EMBL" id="GEP43525.1"/>
    </source>
</evidence>